<dbReference type="RefSeq" id="WP_154477939.1">
    <property type="nucleotide sequence ID" value="NZ_VULY01000018.1"/>
</dbReference>
<feature type="chain" id="PRO_5027122771" description="SHIRT domain-containing protein" evidence="3">
    <location>
        <begin position="26"/>
        <end position="804"/>
    </location>
</feature>
<organism evidence="5 6">
    <name type="scientific">Suipraeoptans intestinalis</name>
    <dbReference type="NCBI Taxonomy" id="2606628"/>
    <lineage>
        <taxon>Bacteria</taxon>
        <taxon>Bacillati</taxon>
        <taxon>Bacillota</taxon>
        <taxon>Clostridia</taxon>
        <taxon>Lachnospirales</taxon>
        <taxon>Lachnospiraceae</taxon>
        <taxon>Suipraeoptans</taxon>
    </lineage>
</organism>
<keyword evidence="2" id="KW-0812">Transmembrane</keyword>
<accession>A0A6N7UT02</accession>
<feature type="signal peptide" evidence="3">
    <location>
        <begin position="1"/>
        <end position="25"/>
    </location>
</feature>
<keyword evidence="3" id="KW-0732">Signal</keyword>
<feature type="compositionally biased region" description="Basic and acidic residues" evidence="1">
    <location>
        <begin position="40"/>
        <end position="50"/>
    </location>
</feature>
<dbReference type="AlphaFoldDB" id="A0A6N7UT02"/>
<dbReference type="InterPro" id="IPR041030">
    <property type="entry name" value="SHIRT"/>
</dbReference>
<dbReference type="Proteomes" id="UP000434409">
    <property type="component" value="Unassembled WGS sequence"/>
</dbReference>
<sequence>MKKRMVARILALTVLLGTVSSTVYAAGETEMGSQGTQPVRAEEVTEKESTVEMPGDGSSAQKEESATGERTGAPAAEETAEARSAVAPEEAPANAADAGAQPQAESPSYMGEVTFVGQWTGESSKKVDTVKAFAKATDLLGDPVPNPGTLKSLAKVFLGWSDQAPTGNGKLAEGARLFSKADTIKTAFPGGIPAGAKLYGVYFSLNSPDAPFSNLDLLSLMGSIQNLPVNDNTVTIDGNKTSEEILPDTTLWKDQTEGSVRTVIDLYEKKDDVKSVHEVVLNTEFKMDDTVAMLTYKNPLGSNAFRPILSYDYNTRYGAGGDFGTGDGKTGYTYVDLKVNLDQRMNIPEKLYLEYEGYSWRPLYVFGDNKEVLSVFDPVTGADLGNTKASFKTLVNNQDPKVKFGVQTGGNHNLTVRMVLREGADEKIPETAITPAEGGTIAEKILSNMKLNVISKAELKAMLAGKTEEELNKSILTISDATAEQLAATDGKDTLQVTGAVTGNIKASAGSVNMWGLSYPLSSESALEETKANTIALGYTRKYNVTYTFVSGTAGKELPEAVTNQRPKDQTGLDNQTAVQLPGFADVKTDGGTWKFRTWYRETADGSEAAENSVTIDGADLRLTGEWFYVEDPETYNVTYTLISGTQGKDLPEEIIDRQPTDLFGAAEGEEIKLPAFEDVKVADGTWRFKSWYSETEEETAMVEGAVKVGRTDLNLIGEWLFVKAEDPKNPVDPDNQPVPGGQDQVQKAGKQAEKTTAGTTSPSKKQAKTVKTGDRSPVWGYAAVLLLSGVVLSGVILVRRKRR</sequence>
<evidence type="ECO:0000313" key="5">
    <source>
        <dbReference type="EMBL" id="MSR94341.1"/>
    </source>
</evidence>
<evidence type="ECO:0000256" key="1">
    <source>
        <dbReference type="SAM" id="MobiDB-lite"/>
    </source>
</evidence>
<comment type="caution">
    <text evidence="5">The sequence shown here is derived from an EMBL/GenBank/DDBJ whole genome shotgun (WGS) entry which is preliminary data.</text>
</comment>
<evidence type="ECO:0000256" key="3">
    <source>
        <dbReference type="SAM" id="SignalP"/>
    </source>
</evidence>
<keyword evidence="2" id="KW-1133">Transmembrane helix</keyword>
<evidence type="ECO:0000313" key="6">
    <source>
        <dbReference type="Proteomes" id="UP000434409"/>
    </source>
</evidence>
<feature type="compositionally biased region" description="Polar residues" evidence="1">
    <location>
        <begin position="755"/>
        <end position="765"/>
    </location>
</feature>
<gene>
    <name evidence="5" type="ORF">FYJ34_08740</name>
</gene>
<feature type="compositionally biased region" description="Low complexity" evidence="1">
    <location>
        <begin position="68"/>
        <end position="105"/>
    </location>
</feature>
<proteinExistence type="predicted"/>
<evidence type="ECO:0000256" key="2">
    <source>
        <dbReference type="SAM" id="Phobius"/>
    </source>
</evidence>
<feature type="domain" description="SHIRT" evidence="4">
    <location>
        <begin position="634"/>
        <end position="722"/>
    </location>
</feature>
<dbReference type="EMBL" id="VULY01000018">
    <property type="protein sequence ID" value="MSR94341.1"/>
    <property type="molecule type" value="Genomic_DNA"/>
</dbReference>
<reference evidence="5 6" key="1">
    <citation type="submission" date="2019-08" db="EMBL/GenBank/DDBJ databases">
        <title>In-depth cultivation of the pig gut microbiome towards novel bacterial diversity and tailored functional studies.</title>
        <authorList>
            <person name="Wylensek D."/>
            <person name="Hitch T.C.A."/>
            <person name="Clavel T."/>
        </authorList>
    </citation>
    <scope>NUCLEOTIDE SEQUENCE [LARGE SCALE GENOMIC DNA]</scope>
    <source>
        <strain evidence="5 6">68-1-5</strain>
    </source>
</reference>
<feature type="region of interest" description="Disordered" evidence="1">
    <location>
        <begin position="727"/>
        <end position="774"/>
    </location>
</feature>
<keyword evidence="6" id="KW-1185">Reference proteome</keyword>
<name>A0A6N7UT02_9FIRM</name>
<feature type="region of interest" description="Disordered" evidence="1">
    <location>
        <begin position="29"/>
        <end position="106"/>
    </location>
</feature>
<feature type="domain" description="SHIRT" evidence="4">
    <location>
        <begin position="542"/>
        <end position="629"/>
    </location>
</feature>
<keyword evidence="2" id="KW-0472">Membrane</keyword>
<protein>
    <recommendedName>
        <fullName evidence="4">SHIRT domain-containing protein</fullName>
    </recommendedName>
</protein>
<evidence type="ECO:0000259" key="4">
    <source>
        <dbReference type="Pfam" id="PF18655"/>
    </source>
</evidence>
<feature type="transmembrane region" description="Helical" evidence="2">
    <location>
        <begin position="779"/>
        <end position="799"/>
    </location>
</feature>
<dbReference type="Pfam" id="PF18655">
    <property type="entry name" value="SHIRT"/>
    <property type="match status" value="2"/>
</dbReference>